<gene>
    <name evidence="2" type="ORF">DI609_04580</name>
</gene>
<sequence>MSRRYADMTSAVNQSTAMQREMVSQQRLGNMINATAAIVAHADAKKTHGLLGKSLANQRESIALQQEAIRQSAAQHREVVQGFYQLDQTITSIGDQLHTDLDDIKHGTFANWRDGVGADYFYKYRPQAMTHLDDYSNISRMWLQVLADRFAGIIADYPRWKKSDWADDALRTGVFVAPPAVEQPPEIQDLPPKPKTPFVPPSFLVWILAGIMFFVGIIGVGAILLGAMSWRAESEGQTLKQNMFEQIGPEAIEQAEEKDFRFLDEELAASGGKNYSCNPAELRAQAEGVNVGDLDFDGFCQSLEKINKTMNTGPKIVIAGSLLSGVLGAGAIVFWAYRREGKAEAVDDAYVAAVNKQVAENQARVDGWNQHFEAQLSDYQRRNKQAFNAARSYIESAMGISMNGDLGDRWASTADRTRKEQLTSLIQNEVRRPPSRFDWIELEPFVANRSLPEDLKAIAVRLIEIQTGGSTNTSKLEQ</sequence>
<dbReference type="EMBL" id="QFNY01000082">
    <property type="protein sequence ID" value="PZP01250.1"/>
    <property type="molecule type" value="Genomic_DNA"/>
</dbReference>
<evidence type="ECO:0000313" key="3">
    <source>
        <dbReference type="Proteomes" id="UP000249451"/>
    </source>
</evidence>
<dbReference type="Proteomes" id="UP000249451">
    <property type="component" value="Unassembled WGS sequence"/>
</dbReference>
<evidence type="ECO:0000256" key="1">
    <source>
        <dbReference type="SAM" id="Phobius"/>
    </source>
</evidence>
<proteinExistence type="predicted"/>
<reference evidence="2 3" key="1">
    <citation type="submission" date="2017-11" db="EMBL/GenBank/DDBJ databases">
        <title>Infants hospitalized years apart are colonized by the same room-sourced microbial strains.</title>
        <authorList>
            <person name="Brooks B."/>
            <person name="Olm M.R."/>
            <person name="Firek B.A."/>
            <person name="Baker R."/>
            <person name="Thomas B.C."/>
            <person name="Morowitz M.J."/>
            <person name="Banfield J.F."/>
        </authorList>
    </citation>
    <scope>NUCLEOTIDE SEQUENCE [LARGE SCALE GENOMIC DNA]</scope>
    <source>
        <strain evidence="2">S2_012_000_R3_87</strain>
    </source>
</reference>
<keyword evidence="1" id="KW-1133">Transmembrane helix</keyword>
<keyword evidence="1" id="KW-0472">Membrane</keyword>
<organism evidence="2 3">
    <name type="scientific">Corynebacterium urealyticum</name>
    <dbReference type="NCBI Taxonomy" id="43771"/>
    <lineage>
        <taxon>Bacteria</taxon>
        <taxon>Bacillati</taxon>
        <taxon>Actinomycetota</taxon>
        <taxon>Actinomycetes</taxon>
        <taxon>Mycobacteriales</taxon>
        <taxon>Corynebacteriaceae</taxon>
        <taxon>Corynebacterium</taxon>
    </lineage>
</organism>
<protein>
    <submittedName>
        <fullName evidence="2">Uncharacterized protein</fullName>
    </submittedName>
</protein>
<feature type="transmembrane region" description="Helical" evidence="1">
    <location>
        <begin position="203"/>
        <end position="225"/>
    </location>
</feature>
<keyword evidence="1" id="KW-0812">Transmembrane</keyword>
<dbReference type="AlphaFoldDB" id="A0A2W5B9I8"/>
<feature type="transmembrane region" description="Helical" evidence="1">
    <location>
        <begin position="316"/>
        <end position="337"/>
    </location>
</feature>
<evidence type="ECO:0000313" key="2">
    <source>
        <dbReference type="EMBL" id="PZP01250.1"/>
    </source>
</evidence>
<accession>A0A2W5B9I8</accession>
<name>A0A2W5B9I8_9CORY</name>
<comment type="caution">
    <text evidence="2">The sequence shown here is derived from an EMBL/GenBank/DDBJ whole genome shotgun (WGS) entry which is preliminary data.</text>
</comment>